<comment type="cofactor">
    <cofactor evidence="6">
        <name>FAD</name>
        <dbReference type="ChEBI" id="CHEBI:57692"/>
    </cofactor>
</comment>
<dbReference type="GO" id="GO:0050661">
    <property type="term" value="F:NADP binding"/>
    <property type="evidence" value="ECO:0007669"/>
    <property type="project" value="InterPro"/>
</dbReference>
<evidence type="ECO:0000256" key="1">
    <source>
        <dbReference type="ARBA" id="ARBA00009183"/>
    </source>
</evidence>
<dbReference type="FunFam" id="3.50.50.60:FF:000403">
    <property type="entry name" value="Flavin-containing monooxygenase"/>
    <property type="match status" value="1"/>
</dbReference>
<protein>
    <recommendedName>
        <fullName evidence="6">Flavin-containing monooxygenase</fullName>
        <ecNumber evidence="6">1.-.-.-</ecNumber>
    </recommendedName>
</protein>
<dbReference type="GO" id="GO:0004499">
    <property type="term" value="F:N,N-dimethylaniline monooxygenase activity"/>
    <property type="evidence" value="ECO:0007669"/>
    <property type="project" value="InterPro"/>
</dbReference>
<dbReference type="InterPro" id="IPR020946">
    <property type="entry name" value="Flavin_mOase-like"/>
</dbReference>
<dbReference type="SUPFAM" id="SSF51905">
    <property type="entry name" value="FAD/NAD(P)-binding domain"/>
    <property type="match status" value="2"/>
</dbReference>
<dbReference type="Pfam" id="PF00743">
    <property type="entry name" value="FMO-like"/>
    <property type="match status" value="1"/>
</dbReference>
<dbReference type="AlphaFoldDB" id="A0A9Q1KJL0"/>
<keyword evidence="5 6" id="KW-0560">Oxidoreductase</keyword>
<accession>A0A9Q1KJL0</accession>
<keyword evidence="4" id="KW-0521">NADP</keyword>
<dbReference type="EC" id="1.-.-.-" evidence="6"/>
<dbReference type="PANTHER" id="PTHR23023">
    <property type="entry name" value="DIMETHYLANILINE MONOOXYGENASE"/>
    <property type="match status" value="1"/>
</dbReference>
<dbReference type="PROSITE" id="PS51257">
    <property type="entry name" value="PROKAR_LIPOPROTEIN"/>
    <property type="match status" value="1"/>
</dbReference>
<name>A0A9Q1KJL0_9CARY</name>
<evidence type="ECO:0000256" key="2">
    <source>
        <dbReference type="ARBA" id="ARBA00022630"/>
    </source>
</evidence>
<reference evidence="7" key="1">
    <citation type="submission" date="2022-04" db="EMBL/GenBank/DDBJ databases">
        <title>Carnegiea gigantea Genome sequencing and assembly v2.</title>
        <authorList>
            <person name="Copetti D."/>
            <person name="Sanderson M.J."/>
            <person name="Burquez A."/>
            <person name="Wojciechowski M.F."/>
        </authorList>
    </citation>
    <scope>NUCLEOTIDE SEQUENCE</scope>
    <source>
        <strain evidence="7">SGP5-SGP5p</strain>
        <tissue evidence="7">Aerial part</tissue>
    </source>
</reference>
<keyword evidence="6" id="KW-0503">Monooxygenase</keyword>
<evidence type="ECO:0000256" key="5">
    <source>
        <dbReference type="ARBA" id="ARBA00023002"/>
    </source>
</evidence>
<dbReference type="InterPro" id="IPR036188">
    <property type="entry name" value="FAD/NAD-bd_sf"/>
</dbReference>
<dbReference type="PIRSF" id="PIRSF000332">
    <property type="entry name" value="FMO"/>
    <property type="match status" value="1"/>
</dbReference>
<comment type="similarity">
    <text evidence="1 6">Belongs to the FMO family.</text>
</comment>
<keyword evidence="2 6" id="KW-0285">Flavoprotein</keyword>
<keyword evidence="3 6" id="KW-0274">FAD</keyword>
<evidence type="ECO:0000313" key="8">
    <source>
        <dbReference type="Proteomes" id="UP001153076"/>
    </source>
</evidence>
<dbReference type="GO" id="GO:0050660">
    <property type="term" value="F:flavin adenine dinucleotide binding"/>
    <property type="evidence" value="ECO:0007669"/>
    <property type="project" value="InterPro"/>
</dbReference>
<gene>
    <name evidence="7" type="ORF">Cgig2_020864</name>
</gene>
<dbReference type="OrthoDB" id="66881at2759"/>
<comment type="caution">
    <text evidence="7">The sequence shown here is derived from an EMBL/GenBank/DDBJ whole genome shotgun (WGS) entry which is preliminary data.</text>
</comment>
<evidence type="ECO:0000313" key="7">
    <source>
        <dbReference type="EMBL" id="KAJ8444018.1"/>
    </source>
</evidence>
<dbReference type="Gene3D" id="3.50.50.60">
    <property type="entry name" value="FAD/NAD(P)-binding domain"/>
    <property type="match status" value="2"/>
</dbReference>
<keyword evidence="8" id="KW-1185">Reference proteome</keyword>
<evidence type="ECO:0000256" key="6">
    <source>
        <dbReference type="RuleBase" id="RU361177"/>
    </source>
</evidence>
<proteinExistence type="inferred from homology"/>
<evidence type="ECO:0000256" key="4">
    <source>
        <dbReference type="ARBA" id="ARBA00022857"/>
    </source>
</evidence>
<dbReference type="Proteomes" id="UP001153076">
    <property type="component" value="Unassembled WGS sequence"/>
</dbReference>
<dbReference type="FunFam" id="3.50.50.60:FF:000169">
    <property type="entry name" value="Flavin-containing monooxygenase"/>
    <property type="match status" value="1"/>
</dbReference>
<evidence type="ECO:0000256" key="3">
    <source>
        <dbReference type="ARBA" id="ARBA00022827"/>
    </source>
</evidence>
<dbReference type="InterPro" id="IPR000960">
    <property type="entry name" value="Flavin_mOase"/>
</dbReference>
<organism evidence="7 8">
    <name type="scientific">Carnegiea gigantea</name>
    <dbReference type="NCBI Taxonomy" id="171969"/>
    <lineage>
        <taxon>Eukaryota</taxon>
        <taxon>Viridiplantae</taxon>
        <taxon>Streptophyta</taxon>
        <taxon>Embryophyta</taxon>
        <taxon>Tracheophyta</taxon>
        <taxon>Spermatophyta</taxon>
        <taxon>Magnoliopsida</taxon>
        <taxon>eudicotyledons</taxon>
        <taxon>Gunneridae</taxon>
        <taxon>Pentapetalae</taxon>
        <taxon>Caryophyllales</taxon>
        <taxon>Cactineae</taxon>
        <taxon>Cactaceae</taxon>
        <taxon>Cactoideae</taxon>
        <taxon>Echinocereeae</taxon>
        <taxon>Carnegiea</taxon>
    </lineage>
</organism>
<dbReference type="InterPro" id="IPR050346">
    <property type="entry name" value="FMO-like"/>
</dbReference>
<sequence>MGKVVGIIGAGISGLLACRYTRAKGFNPIVFESQASVGGVWTKTIETTKLQSPKGLYQFSDFPWDSSVTEEFPDHHKVLHYIQAYADRFDLVRYIKFKSKVLNITFEGEELDGVEEVCAPWGGLEGSSSRQGKWKISVEDLIEHSTKVYEVDFVILCIGRFSGVPNIPEFPPGKGPEVFHGKVMHSMDYSALDYRDAVELVKGKRVTVVGFQKSALDIAMECCNVNGVEKPCTVICRIPQWNVPDYMPWGFPMAYLYLNRFAELLLHKPGEGLLLSLLAYVLSPLKHGMVPEHSFLETLSSCLISTVPDGFYDNVDKGSIIIKKSPTFCFSREGLLLEGEPVPLKTDLVILATGFDGQKKLGDIFASLKFRDYLTGSPDKTVPLYRECIHPRIPQLAVIGFSESIANLHTSEMRCRWVAELLGGKFKLPSIQKMEEDVGKWDEFMKRYSGKYYGRSCIGSLHIWYNDQLCKDMGLNAKRKKGLLAELFEPYGPLDYAQP</sequence>
<dbReference type="EMBL" id="JAKOGI010000109">
    <property type="protein sequence ID" value="KAJ8444018.1"/>
    <property type="molecule type" value="Genomic_DNA"/>
</dbReference>